<gene>
    <name evidence="2" type="ORF">BSAL_17835</name>
</gene>
<evidence type="ECO:0000313" key="3">
    <source>
        <dbReference type="Proteomes" id="UP000051952"/>
    </source>
</evidence>
<keyword evidence="1" id="KW-0175">Coiled coil</keyword>
<dbReference type="AlphaFoldDB" id="A0A0S4KI68"/>
<proteinExistence type="predicted"/>
<name>A0A0S4KI68_BODSA</name>
<organism evidence="2 3">
    <name type="scientific">Bodo saltans</name>
    <name type="common">Flagellated protozoan</name>
    <dbReference type="NCBI Taxonomy" id="75058"/>
    <lineage>
        <taxon>Eukaryota</taxon>
        <taxon>Discoba</taxon>
        <taxon>Euglenozoa</taxon>
        <taxon>Kinetoplastea</taxon>
        <taxon>Metakinetoplastina</taxon>
        <taxon>Eubodonida</taxon>
        <taxon>Bodonidae</taxon>
        <taxon>Bodo</taxon>
    </lineage>
</organism>
<dbReference type="EMBL" id="CYKH01001680">
    <property type="protein sequence ID" value="CUI14838.1"/>
    <property type="molecule type" value="Genomic_DNA"/>
</dbReference>
<sequence length="292" mass="33057">MPTVVSRACQTEVFVSTDSGEKCFFRIVFEGRTLQFKLPKTCALSVMFARIPVVGDFVWHGIILDGSLSPMHYNMLPGEENCVTLHVVVNSHRTTTFGDDVVMNDAVRAAGFRLRLQEEENDSLRIECDELRAQVFALHRELSTVVEINAQRLEEERTKREEIFEKNLQLQGAFRRLESEHELLKRRSSVRDAMHGIHTRAQTQISSVRIHCVVIEHDQSEGNELPFIEIPEPATVSSALERLMSTHSLLLPPPDQSMICVRSAQTGEFRAVDDLMLHLSSGDSLYIAKIAK</sequence>
<feature type="coiled-coil region" evidence="1">
    <location>
        <begin position="114"/>
        <end position="141"/>
    </location>
</feature>
<dbReference type="VEuPathDB" id="TriTrypDB:BSAL_17835"/>
<reference evidence="3" key="1">
    <citation type="submission" date="2015-09" db="EMBL/GenBank/DDBJ databases">
        <authorList>
            <consortium name="Pathogen Informatics"/>
        </authorList>
    </citation>
    <scope>NUCLEOTIDE SEQUENCE [LARGE SCALE GENOMIC DNA]</scope>
    <source>
        <strain evidence="3">Lake Konstanz</strain>
    </source>
</reference>
<keyword evidence="3" id="KW-1185">Reference proteome</keyword>
<dbReference type="Proteomes" id="UP000051952">
    <property type="component" value="Unassembled WGS sequence"/>
</dbReference>
<evidence type="ECO:0000313" key="2">
    <source>
        <dbReference type="EMBL" id="CUI14838.1"/>
    </source>
</evidence>
<evidence type="ECO:0000256" key="1">
    <source>
        <dbReference type="SAM" id="Coils"/>
    </source>
</evidence>
<accession>A0A0S4KI68</accession>
<protein>
    <submittedName>
        <fullName evidence="2">Uncharacterized protein</fullName>
    </submittedName>
</protein>